<dbReference type="AlphaFoldDB" id="X0UHY5"/>
<reference evidence="1" key="1">
    <citation type="journal article" date="2014" name="Front. Microbiol.">
        <title>High frequency of phylogenetically diverse reductive dehalogenase-homologous genes in deep subseafloor sedimentary metagenomes.</title>
        <authorList>
            <person name="Kawai M."/>
            <person name="Futagami T."/>
            <person name="Toyoda A."/>
            <person name="Takaki Y."/>
            <person name="Nishi S."/>
            <person name="Hori S."/>
            <person name="Arai W."/>
            <person name="Tsubouchi T."/>
            <person name="Morono Y."/>
            <person name="Uchiyama I."/>
            <person name="Ito T."/>
            <person name="Fujiyama A."/>
            <person name="Inagaki F."/>
            <person name="Takami H."/>
        </authorList>
    </citation>
    <scope>NUCLEOTIDE SEQUENCE</scope>
    <source>
        <strain evidence="1">Expedition CK06-06</strain>
    </source>
</reference>
<proteinExistence type="predicted"/>
<dbReference type="EMBL" id="BARS01029512">
    <property type="protein sequence ID" value="GAG05379.1"/>
    <property type="molecule type" value="Genomic_DNA"/>
</dbReference>
<accession>X0UHY5</accession>
<name>X0UHY5_9ZZZZ</name>
<sequence length="74" mass="8432">MGECACVSYGSYFVKCNCCIDKEEKIIHKNCISISKINDLIKNDSVEITLHTNEKIKIKVVTVQDLKKLLEVKE</sequence>
<evidence type="ECO:0000313" key="1">
    <source>
        <dbReference type="EMBL" id="GAG05379.1"/>
    </source>
</evidence>
<gene>
    <name evidence="1" type="ORF">S01H1_46121</name>
</gene>
<protein>
    <submittedName>
        <fullName evidence="1">Uncharacterized protein</fullName>
    </submittedName>
</protein>
<organism evidence="1">
    <name type="scientific">marine sediment metagenome</name>
    <dbReference type="NCBI Taxonomy" id="412755"/>
    <lineage>
        <taxon>unclassified sequences</taxon>
        <taxon>metagenomes</taxon>
        <taxon>ecological metagenomes</taxon>
    </lineage>
</organism>
<comment type="caution">
    <text evidence="1">The sequence shown here is derived from an EMBL/GenBank/DDBJ whole genome shotgun (WGS) entry which is preliminary data.</text>
</comment>